<reference evidence="2" key="1">
    <citation type="submission" date="2018-06" db="EMBL/GenBank/DDBJ databases">
        <authorList>
            <person name="Zhirakovskaya E."/>
        </authorList>
    </citation>
    <scope>NUCLEOTIDE SEQUENCE</scope>
</reference>
<dbReference type="InterPro" id="IPR025392">
    <property type="entry name" value="DUF4124"/>
</dbReference>
<accession>A0A3B1A3D8</accession>
<dbReference type="Pfam" id="PF13511">
    <property type="entry name" value="DUF4124"/>
    <property type="match status" value="1"/>
</dbReference>
<dbReference type="AlphaFoldDB" id="A0A3B1A3D8"/>
<gene>
    <name evidence="2" type="ORF">MNBD_GAMMA23-2172</name>
</gene>
<name>A0A3B1A3D8_9ZZZZ</name>
<evidence type="ECO:0000313" key="2">
    <source>
        <dbReference type="EMBL" id="VAW94107.1"/>
    </source>
</evidence>
<protein>
    <recommendedName>
        <fullName evidence="1">DUF4124 domain-containing protein</fullName>
    </recommendedName>
</protein>
<evidence type="ECO:0000259" key="1">
    <source>
        <dbReference type="Pfam" id="PF13511"/>
    </source>
</evidence>
<organism evidence="2">
    <name type="scientific">hydrothermal vent metagenome</name>
    <dbReference type="NCBI Taxonomy" id="652676"/>
    <lineage>
        <taxon>unclassified sequences</taxon>
        <taxon>metagenomes</taxon>
        <taxon>ecological metagenomes</taxon>
    </lineage>
</organism>
<dbReference type="EMBL" id="UOFT01000036">
    <property type="protein sequence ID" value="VAW94107.1"/>
    <property type="molecule type" value="Genomic_DNA"/>
</dbReference>
<feature type="domain" description="DUF4124" evidence="1">
    <location>
        <begin position="11"/>
        <end position="39"/>
    </location>
</feature>
<proteinExistence type="predicted"/>
<sequence length="282" mass="32870">MTIKILVALVFSFLSLAAEAKIYKWVDEDGLAHFSQEKPAHLKENFTNKATANTARLKSFLYPFGSSAILKGSKKVYCNKAAALNLLRSKISRKKRELAQYENLYATKALNRKPVGGVYSQKLRVEQEIYEEKLKLTNKSSRQRFLSNMQKKCIALKKNKIVDKEVYNIGSSGYKRVFKKKDREYIGYIGIGITKYPSSHNAKSKWYDWNRKSNQKKYIRVEKKKLNGMPVLLMSDKADFAVGFILLDTVLIEIQFGSKRFVEFEQFQYFIQRYTRWLAKKF</sequence>